<gene>
    <name evidence="2" type="ORF">DFA_05069</name>
</gene>
<feature type="region of interest" description="Disordered" evidence="1">
    <location>
        <begin position="83"/>
        <end position="102"/>
    </location>
</feature>
<dbReference type="OMA" id="WLNEKDT"/>
<evidence type="ECO:0000313" key="3">
    <source>
        <dbReference type="Proteomes" id="UP000007797"/>
    </source>
</evidence>
<dbReference type="Gene3D" id="3.90.550.10">
    <property type="entry name" value="Spore Coat Polysaccharide Biosynthesis Protein SpsA, Chain A"/>
    <property type="match status" value="1"/>
</dbReference>
<proteinExistence type="predicted"/>
<protein>
    <submittedName>
        <fullName evidence="2">Uncharacterized protein</fullName>
    </submittedName>
</protein>
<dbReference type="STRING" id="1054147.F4PN86"/>
<feature type="compositionally biased region" description="Low complexity" evidence="1">
    <location>
        <begin position="41"/>
        <end position="52"/>
    </location>
</feature>
<reference evidence="3" key="1">
    <citation type="journal article" date="2011" name="Genome Res.">
        <title>Phylogeny-wide analysis of social amoeba genomes highlights ancient origins for complex intercellular communication.</title>
        <authorList>
            <person name="Heidel A.J."/>
            <person name="Lawal H.M."/>
            <person name="Felder M."/>
            <person name="Schilde C."/>
            <person name="Helps N.R."/>
            <person name="Tunggal B."/>
            <person name="Rivero F."/>
            <person name="John U."/>
            <person name="Schleicher M."/>
            <person name="Eichinger L."/>
            <person name="Platzer M."/>
            <person name="Noegel A.A."/>
            <person name="Schaap P."/>
            <person name="Gloeckner G."/>
        </authorList>
    </citation>
    <scope>NUCLEOTIDE SEQUENCE [LARGE SCALE GENOMIC DNA]</scope>
    <source>
        <strain evidence="3">SH3</strain>
    </source>
</reference>
<dbReference type="SUPFAM" id="SSF53448">
    <property type="entry name" value="Nucleotide-diphospho-sugar transferases"/>
    <property type="match status" value="1"/>
</dbReference>
<evidence type="ECO:0000256" key="1">
    <source>
        <dbReference type="SAM" id="MobiDB-lite"/>
    </source>
</evidence>
<dbReference type="GeneID" id="14875490"/>
<dbReference type="PANTHER" id="PTHR11183">
    <property type="entry name" value="GLYCOGENIN SUBFAMILY MEMBER"/>
    <property type="match status" value="1"/>
</dbReference>
<dbReference type="OrthoDB" id="18280at2759"/>
<dbReference type="KEGG" id="dfa:DFA_05069"/>
<organism evidence="2 3">
    <name type="scientific">Cavenderia fasciculata</name>
    <name type="common">Slime mold</name>
    <name type="synonym">Dictyostelium fasciculatum</name>
    <dbReference type="NCBI Taxonomy" id="261658"/>
    <lineage>
        <taxon>Eukaryota</taxon>
        <taxon>Amoebozoa</taxon>
        <taxon>Evosea</taxon>
        <taxon>Eumycetozoa</taxon>
        <taxon>Dictyostelia</taxon>
        <taxon>Acytosteliales</taxon>
        <taxon>Cavenderiaceae</taxon>
        <taxon>Cavenderia</taxon>
    </lineage>
</organism>
<dbReference type="EMBL" id="GL883008">
    <property type="protein sequence ID" value="EGG22939.1"/>
    <property type="molecule type" value="Genomic_DNA"/>
</dbReference>
<evidence type="ECO:0000313" key="2">
    <source>
        <dbReference type="EMBL" id="EGG22939.1"/>
    </source>
</evidence>
<keyword evidence="3" id="KW-1185">Reference proteome</keyword>
<name>F4PN86_CACFS</name>
<accession>F4PN86</accession>
<dbReference type="InterPro" id="IPR029044">
    <property type="entry name" value="Nucleotide-diphossugar_trans"/>
</dbReference>
<dbReference type="Proteomes" id="UP000007797">
    <property type="component" value="Unassembled WGS sequence"/>
</dbReference>
<sequence length="373" mass="43839">MSFELVAVEGMKRRDIFALSSNSSLCSNERQNNEHAVPYTSNASSPPNLSSNQIFFGEKEKEKEKTKVKKNRKNSFDQIDFNTSYNQNNNNQNNNNNRNNNNIIRYQDKNDKHYDQVLDFTEKRFAYAFYITQEPYLCCASITAHRLRQWTDYDIVLIITESYSPNPTMMERLNDIPNLVIKIVPNIQAQHDDQDHYFWESLNKFHVFKLEEYDRIIFLDADTFVMKNLDHLFALPDVTLAAPMAYWLGTRPFLTNILMVLKPSVQTFDKIVNASMNHPGWDMDVINDLYVTSDEFLLLPSIYGMLNVEFSTSEKHYFGDDLANTFYNKTFLFHYTGFKPWLDTSECYDVSGHGDLYAKTWFIWVEEAYKYCI</sequence>
<dbReference type="AlphaFoldDB" id="F4PN86"/>
<feature type="region of interest" description="Disordered" evidence="1">
    <location>
        <begin position="25"/>
        <end position="73"/>
    </location>
</feature>
<dbReference type="InterPro" id="IPR050587">
    <property type="entry name" value="GNT1/Glycosyltrans_8"/>
</dbReference>
<feature type="compositionally biased region" description="Low complexity" evidence="1">
    <location>
        <begin position="86"/>
        <end position="102"/>
    </location>
</feature>
<dbReference type="RefSeq" id="XP_004360790.1">
    <property type="nucleotide sequence ID" value="XM_004360733.1"/>
</dbReference>